<protein>
    <submittedName>
        <fullName evidence="1">Uncharacterized protein</fullName>
    </submittedName>
</protein>
<comment type="caution">
    <text evidence="1">The sequence shown here is derived from an EMBL/GenBank/DDBJ whole genome shotgun (WGS) entry which is preliminary data.</text>
</comment>
<dbReference type="AlphaFoldDB" id="A0A3A9IEB2"/>
<dbReference type="RefSeq" id="WP_042649080.1">
    <property type="nucleotide sequence ID" value="NZ_CAWOZB010000001.1"/>
</dbReference>
<proteinExistence type="predicted"/>
<gene>
    <name evidence="1" type="ORF">D6R50_08180</name>
</gene>
<accession>A0A3A9IEB2</accession>
<name>A0A3A9IEB2_AERVE</name>
<organism evidence="1 2">
    <name type="scientific">Aeromonas veronii</name>
    <dbReference type="NCBI Taxonomy" id="654"/>
    <lineage>
        <taxon>Bacteria</taxon>
        <taxon>Pseudomonadati</taxon>
        <taxon>Pseudomonadota</taxon>
        <taxon>Gammaproteobacteria</taxon>
        <taxon>Aeromonadales</taxon>
        <taxon>Aeromonadaceae</taxon>
        <taxon>Aeromonas</taxon>
    </lineage>
</organism>
<evidence type="ECO:0000313" key="2">
    <source>
        <dbReference type="Proteomes" id="UP000281725"/>
    </source>
</evidence>
<sequence length="474" mass="53445">MARILTKAQLSKLESKSQAELLAIVLDLATHLPLAKKHLINQYLTAEDALLALAKKEYSKLTRRPPSWDYKEVDAFFDTLQNQFIPLLAKGIVASPREGELFALELLANARALYEKMDTSSGSWEDYHLALVEQWLMAIAAQRESVPPEVLARRLRDGLSDIDPSISITCLFDYRDVLGSPVMRALRDNYAAAGLLPEALGLSFELRDIAFFDSVQQAGLFSHPRQQIDYARLLTDELRADQAIAVLEAMDSALLQRHRQLNLWHQVLIRAYLEEGRRADAHAQALRAFASTRANSFFASYCQSGDEPREVALGQFVAIAESWGLREVLLLLEEVDAWPQLAQRLEQCTDADLQEDLSLLAGSTVRTWSSRLYQQGFIVVAVRLRRQLVANVVNQGKSTYYTGAASDLKKSLDYQAALKVEQEDGERPLCSPQEYLNQLYQQHKRKSSFWEAVRQKLPAITMSASGVQYQAENK</sequence>
<dbReference type="Proteomes" id="UP000281725">
    <property type="component" value="Unassembled WGS sequence"/>
</dbReference>
<dbReference type="EMBL" id="RAWX01000002">
    <property type="protein sequence ID" value="RKJ89245.1"/>
    <property type="molecule type" value="Genomic_DNA"/>
</dbReference>
<reference evidence="1 2" key="1">
    <citation type="submission" date="2018-09" db="EMBL/GenBank/DDBJ databases">
        <title>Genome sequencing of Aeromonas veronii MS-17-88.</title>
        <authorList>
            <person name="Tekedar H.C."/>
            <person name="Arick M.A."/>
            <person name="Hsu C.-Y."/>
            <person name="Thrash A."/>
            <person name="Karsi A."/>
            <person name="Lawrence M.L."/>
            <person name="Abdelhamed H."/>
        </authorList>
    </citation>
    <scope>NUCLEOTIDE SEQUENCE [LARGE SCALE GENOMIC DNA]</scope>
    <source>
        <strain evidence="1 2">MS 17-88</strain>
    </source>
</reference>
<evidence type="ECO:0000313" key="1">
    <source>
        <dbReference type="EMBL" id="RKJ89245.1"/>
    </source>
</evidence>